<keyword evidence="6" id="KW-1185">Reference proteome</keyword>
<keyword evidence="3" id="KW-0804">Transcription</keyword>
<organism evidence="5 6">
    <name type="scientific">Pelistega europaea</name>
    <dbReference type="NCBI Taxonomy" id="106147"/>
    <lineage>
        <taxon>Bacteria</taxon>
        <taxon>Pseudomonadati</taxon>
        <taxon>Pseudomonadota</taxon>
        <taxon>Betaproteobacteria</taxon>
        <taxon>Burkholderiales</taxon>
        <taxon>Alcaligenaceae</taxon>
        <taxon>Pelistega</taxon>
    </lineage>
</organism>
<dbReference type="Gene3D" id="1.10.260.40">
    <property type="entry name" value="lambda repressor-like DNA-binding domains"/>
    <property type="match status" value="1"/>
</dbReference>
<keyword evidence="2" id="KW-0238">DNA-binding</keyword>
<protein>
    <submittedName>
        <fullName evidence="5">Type II toxin-antitoxin system MqsA family antitoxin</fullName>
    </submittedName>
</protein>
<dbReference type="RefSeq" id="WP_171589311.1">
    <property type="nucleotide sequence ID" value="NZ_JABGBO010000010.1"/>
</dbReference>
<keyword evidence="1" id="KW-0805">Transcription regulation</keyword>
<dbReference type="InterPro" id="IPR001387">
    <property type="entry name" value="Cro/C1-type_HTH"/>
</dbReference>
<sequence length="106" mass="11764">MKFLDMNVDDVIKALIADDPELANHEESLRQSFDDLKKGRVVRTVISEVAQTRSKSGLSQAKFAERLGISVNTLRSWEQGHRKPSGAAATLLGLLNKHPELVAELR</sequence>
<dbReference type="InterPro" id="IPR052359">
    <property type="entry name" value="HTH-type_reg/antitoxin"/>
</dbReference>
<dbReference type="Pfam" id="PF15731">
    <property type="entry name" value="MqsA_antitoxin"/>
    <property type="match status" value="1"/>
</dbReference>
<proteinExistence type="predicted"/>
<dbReference type="AlphaFoldDB" id="A0A7Y4LBC1"/>
<reference evidence="5 6" key="1">
    <citation type="submission" date="2020-05" db="EMBL/GenBank/DDBJ databases">
        <authorList>
            <person name="Niu N."/>
        </authorList>
    </citation>
    <scope>NUCLEOTIDE SEQUENCE [LARGE SCALE GENOMIC DNA]</scope>
    <source>
        <strain evidence="5 6">LMG10982</strain>
    </source>
</reference>
<evidence type="ECO:0000313" key="5">
    <source>
        <dbReference type="EMBL" id="NOL50333.1"/>
    </source>
</evidence>
<name>A0A7Y4LBC1_9BURK</name>
<dbReference type="CDD" id="cd00093">
    <property type="entry name" value="HTH_XRE"/>
    <property type="match status" value="1"/>
</dbReference>
<feature type="domain" description="HTH cro/C1-type" evidence="4">
    <location>
        <begin position="49"/>
        <end position="102"/>
    </location>
</feature>
<comment type="caution">
    <text evidence="5">The sequence shown here is derived from an EMBL/GenBank/DDBJ whole genome shotgun (WGS) entry which is preliminary data.</text>
</comment>
<dbReference type="Proteomes" id="UP000541421">
    <property type="component" value="Unassembled WGS sequence"/>
</dbReference>
<dbReference type="GO" id="GO:0003677">
    <property type="term" value="F:DNA binding"/>
    <property type="evidence" value="ECO:0007669"/>
    <property type="project" value="UniProtKB-KW"/>
</dbReference>
<evidence type="ECO:0000256" key="1">
    <source>
        <dbReference type="ARBA" id="ARBA00023015"/>
    </source>
</evidence>
<evidence type="ECO:0000259" key="4">
    <source>
        <dbReference type="PROSITE" id="PS50943"/>
    </source>
</evidence>
<dbReference type="EMBL" id="JABGBO010000010">
    <property type="protein sequence ID" value="NOL50333.1"/>
    <property type="molecule type" value="Genomic_DNA"/>
</dbReference>
<accession>A0A7Y4LBC1</accession>
<dbReference type="SMART" id="SM00530">
    <property type="entry name" value="HTH_XRE"/>
    <property type="match status" value="1"/>
</dbReference>
<dbReference type="PROSITE" id="PS50943">
    <property type="entry name" value="HTH_CROC1"/>
    <property type="match status" value="1"/>
</dbReference>
<dbReference type="InterPro" id="IPR032758">
    <property type="entry name" value="MqsA/HigA-2"/>
</dbReference>
<dbReference type="InterPro" id="IPR010982">
    <property type="entry name" value="Lambda_DNA-bd_dom_sf"/>
</dbReference>
<evidence type="ECO:0000313" key="6">
    <source>
        <dbReference type="Proteomes" id="UP000541421"/>
    </source>
</evidence>
<gene>
    <name evidence="5" type="ORF">HKX40_09355</name>
</gene>
<evidence type="ECO:0000256" key="2">
    <source>
        <dbReference type="ARBA" id="ARBA00023125"/>
    </source>
</evidence>
<dbReference type="PANTHER" id="PTHR36511">
    <property type="entry name" value="MERR FAMILY BACTERIAL REGULATORY PROTEIN"/>
    <property type="match status" value="1"/>
</dbReference>
<evidence type="ECO:0000256" key="3">
    <source>
        <dbReference type="ARBA" id="ARBA00023163"/>
    </source>
</evidence>
<dbReference type="PANTHER" id="PTHR36511:SF4">
    <property type="entry name" value="ANTITOXIN MQSA"/>
    <property type="match status" value="1"/>
</dbReference>
<dbReference type="SUPFAM" id="SSF47413">
    <property type="entry name" value="lambda repressor-like DNA-binding domains"/>
    <property type="match status" value="1"/>
</dbReference>